<feature type="region of interest" description="Disordered" evidence="6">
    <location>
        <begin position="1"/>
        <end position="29"/>
    </location>
</feature>
<sequence>MEDKAKAIQSESMQTMGASDTEKNTIADDSPAKKASIFCFKKRRKAGEKMMEKDDDCESLSSKPANQGSSLGALEAEVSNALWTSGGAWLAFKRLVTLRRRSKSSLRKPPQSGSSVELEMQVEDSATLPCPKEHASLKMPCLRFTRSRKKPSRCEVTEELGEKTDETASILNKKTARESERMGLEGPLTTEHTPSRVLEERENDGEVVKNVDNVGLSTREDSFPVEMRPSPDCYTDSVVHSEIIHSEQVIETEQEKQIFQLHQGSLYGNPEEVDTEKFGFSVDLGPLLPPVLPESEPRVLEDKAKNIPATETELVPPEGVADLVEERTNGKAGNAVEVMLHSIPPTMEDKVSVSSDEEGKSEENRPAMMPGAGIVITITEAEDFQEEDEPVQVYESFPFPQASKKKGKKKTNKSADSGLENCSHTREGKTYPAVPLPLGANDLEHRTSEQHEGLLIETAASLVKAVIQSSIEQILNEMALEQNKQNSFL</sequence>
<keyword evidence="2" id="KW-0597">Phosphoprotein</keyword>
<dbReference type="GO" id="GO:0035254">
    <property type="term" value="F:glutamate receptor binding"/>
    <property type="evidence" value="ECO:0007669"/>
    <property type="project" value="TreeGrafter"/>
</dbReference>
<feature type="region of interest" description="Disordered" evidence="6">
    <location>
        <begin position="100"/>
        <end position="120"/>
    </location>
</feature>
<feature type="region of interest" description="Disordered" evidence="6">
    <location>
        <begin position="174"/>
        <end position="193"/>
    </location>
</feature>
<dbReference type="InterPro" id="IPR042375">
    <property type="entry name" value="AKAP5"/>
</dbReference>
<evidence type="ECO:0000313" key="9">
    <source>
        <dbReference type="Proteomes" id="UP001142489"/>
    </source>
</evidence>
<evidence type="ECO:0000256" key="4">
    <source>
        <dbReference type="ARBA" id="ARBA00023136"/>
    </source>
</evidence>
<keyword evidence="3" id="KW-0112">Calmodulin-binding</keyword>
<feature type="region of interest" description="Disordered" evidence="6">
    <location>
        <begin position="397"/>
        <end position="434"/>
    </location>
</feature>
<dbReference type="GO" id="GO:0060090">
    <property type="term" value="F:molecular adaptor activity"/>
    <property type="evidence" value="ECO:0007669"/>
    <property type="project" value="TreeGrafter"/>
</dbReference>
<dbReference type="GO" id="GO:0014069">
    <property type="term" value="C:postsynaptic density"/>
    <property type="evidence" value="ECO:0007669"/>
    <property type="project" value="TreeGrafter"/>
</dbReference>
<dbReference type="GO" id="GO:0008179">
    <property type="term" value="F:adenylate cyclase binding"/>
    <property type="evidence" value="ECO:0007669"/>
    <property type="project" value="InterPro"/>
</dbReference>
<dbReference type="GO" id="GO:0060076">
    <property type="term" value="C:excitatory synapse"/>
    <property type="evidence" value="ECO:0007669"/>
    <property type="project" value="TreeGrafter"/>
</dbReference>
<dbReference type="InterPro" id="IPR001573">
    <property type="entry name" value="AKAP_WSK"/>
</dbReference>
<dbReference type="GO" id="GO:0043197">
    <property type="term" value="C:dendritic spine"/>
    <property type="evidence" value="ECO:0007669"/>
    <property type="project" value="TreeGrafter"/>
</dbReference>
<gene>
    <name evidence="8" type="ORF">JRQ81_001210</name>
</gene>
<comment type="subcellular location">
    <subcellularLocation>
        <location evidence="1">Membrane</location>
        <topology evidence="1">Lipid-anchor</topology>
    </subcellularLocation>
</comment>
<feature type="compositionally biased region" description="Basic and acidic residues" evidence="6">
    <location>
        <begin position="20"/>
        <end position="29"/>
    </location>
</feature>
<dbReference type="PANTHER" id="PTHR15182">
    <property type="entry name" value="A-KINASE ANCHOR PROTEIN 5-RELATED"/>
    <property type="match status" value="1"/>
</dbReference>
<evidence type="ECO:0000256" key="5">
    <source>
        <dbReference type="ARBA" id="ARBA00023288"/>
    </source>
</evidence>
<keyword evidence="4" id="KW-0472">Membrane</keyword>
<evidence type="ECO:0000259" key="7">
    <source>
        <dbReference type="PROSITE" id="PS51893"/>
    </source>
</evidence>
<name>A0A9Q0Y6R0_9SAUR</name>
<dbReference type="GO" id="GO:0032590">
    <property type="term" value="C:dendrite membrane"/>
    <property type="evidence" value="ECO:0007669"/>
    <property type="project" value="TreeGrafter"/>
</dbReference>
<protein>
    <recommendedName>
        <fullName evidence="7">A kinase-anchoring proteins AKAP-5 and AKAP-12 calmodulin (CaM)-binding domain-containing protein</fullName>
    </recommendedName>
</protein>
<reference evidence="8" key="1">
    <citation type="journal article" date="2023" name="DNA Res.">
        <title>Chromosome-level genome assembly of Phrynocephalus forsythii using third-generation DNA sequencing and Hi-C analysis.</title>
        <authorList>
            <person name="Qi Y."/>
            <person name="Zhao W."/>
            <person name="Zhao Y."/>
            <person name="Niu C."/>
            <person name="Cao S."/>
            <person name="Zhang Y."/>
        </authorList>
    </citation>
    <scope>NUCLEOTIDE SEQUENCE</scope>
    <source>
        <tissue evidence="8">Muscle</tissue>
    </source>
</reference>
<accession>A0A9Q0Y6R0</accession>
<organism evidence="8 9">
    <name type="scientific">Phrynocephalus forsythii</name>
    <dbReference type="NCBI Taxonomy" id="171643"/>
    <lineage>
        <taxon>Eukaryota</taxon>
        <taxon>Metazoa</taxon>
        <taxon>Chordata</taxon>
        <taxon>Craniata</taxon>
        <taxon>Vertebrata</taxon>
        <taxon>Euteleostomi</taxon>
        <taxon>Lepidosauria</taxon>
        <taxon>Squamata</taxon>
        <taxon>Bifurcata</taxon>
        <taxon>Unidentata</taxon>
        <taxon>Episquamata</taxon>
        <taxon>Toxicofera</taxon>
        <taxon>Iguania</taxon>
        <taxon>Acrodonta</taxon>
        <taxon>Agamidae</taxon>
        <taxon>Agaminae</taxon>
        <taxon>Phrynocephalus</taxon>
    </lineage>
</organism>
<evidence type="ECO:0000256" key="2">
    <source>
        <dbReference type="ARBA" id="ARBA00022553"/>
    </source>
</evidence>
<dbReference type="PANTHER" id="PTHR15182:SF0">
    <property type="entry name" value="A-KINASE ANCHOR PROTEIN 5"/>
    <property type="match status" value="1"/>
</dbReference>
<feature type="compositionally biased region" description="Polar residues" evidence="6">
    <location>
        <begin position="59"/>
        <end position="70"/>
    </location>
</feature>
<feature type="domain" description="A kinase-anchoring proteins AKAP-5 and AKAP-12 calmodulin (CaM)-binding" evidence="7">
    <location>
        <begin position="86"/>
        <end position="106"/>
    </location>
</feature>
<feature type="region of interest" description="Disordered" evidence="6">
    <location>
        <begin position="50"/>
        <end position="70"/>
    </location>
</feature>
<dbReference type="GO" id="GO:0005516">
    <property type="term" value="F:calmodulin binding"/>
    <property type="evidence" value="ECO:0007669"/>
    <property type="project" value="UniProtKB-KW"/>
</dbReference>
<evidence type="ECO:0000256" key="1">
    <source>
        <dbReference type="ARBA" id="ARBA00004635"/>
    </source>
</evidence>
<keyword evidence="5" id="KW-0449">Lipoprotein</keyword>
<evidence type="ECO:0000313" key="8">
    <source>
        <dbReference type="EMBL" id="KAJ7345260.1"/>
    </source>
</evidence>
<dbReference type="EMBL" id="JAPFRF010000001">
    <property type="protein sequence ID" value="KAJ7345260.1"/>
    <property type="molecule type" value="Genomic_DNA"/>
</dbReference>
<dbReference type="GO" id="GO:0050811">
    <property type="term" value="F:GABA receptor binding"/>
    <property type="evidence" value="ECO:0007669"/>
    <property type="project" value="TreeGrafter"/>
</dbReference>
<comment type="caution">
    <text evidence="8">The sequence shown here is derived from an EMBL/GenBank/DDBJ whole genome shotgun (WGS) entry which is preliminary data.</text>
</comment>
<proteinExistence type="predicted"/>
<feature type="compositionally biased region" description="Polar residues" evidence="6">
    <location>
        <begin position="9"/>
        <end position="18"/>
    </location>
</feature>
<dbReference type="Proteomes" id="UP001142489">
    <property type="component" value="Unassembled WGS sequence"/>
</dbReference>
<dbReference type="PROSITE" id="PS51893">
    <property type="entry name" value="AKAP_CAM_BD"/>
    <property type="match status" value="1"/>
</dbReference>
<dbReference type="GO" id="GO:0031698">
    <property type="term" value="F:beta-2 adrenergic receptor binding"/>
    <property type="evidence" value="ECO:0007669"/>
    <property type="project" value="TreeGrafter"/>
</dbReference>
<evidence type="ECO:0000256" key="6">
    <source>
        <dbReference type="SAM" id="MobiDB-lite"/>
    </source>
</evidence>
<evidence type="ECO:0000256" key="3">
    <source>
        <dbReference type="ARBA" id="ARBA00022860"/>
    </source>
</evidence>
<feature type="compositionally biased region" description="Basic residues" evidence="6">
    <location>
        <begin position="403"/>
        <end position="412"/>
    </location>
</feature>
<dbReference type="GO" id="GO:0034237">
    <property type="term" value="F:protein kinase A regulatory subunit binding"/>
    <property type="evidence" value="ECO:0007669"/>
    <property type="project" value="TreeGrafter"/>
</dbReference>
<keyword evidence="9" id="KW-1185">Reference proteome</keyword>
<dbReference type="AlphaFoldDB" id="A0A9Q0Y6R0"/>
<dbReference type="OrthoDB" id="9905114at2759"/>